<evidence type="ECO:0000313" key="3">
    <source>
        <dbReference type="Proteomes" id="UP000600080"/>
    </source>
</evidence>
<organism evidence="2 3">
    <name type="scientific">Streptomyces kronopolitis</name>
    <dbReference type="NCBI Taxonomy" id="1612435"/>
    <lineage>
        <taxon>Bacteria</taxon>
        <taxon>Bacillati</taxon>
        <taxon>Actinomycetota</taxon>
        <taxon>Actinomycetes</taxon>
        <taxon>Kitasatosporales</taxon>
        <taxon>Streptomycetaceae</taxon>
        <taxon>Streptomyces</taxon>
    </lineage>
</organism>
<gene>
    <name evidence="2" type="ORF">GCM10012285_33340</name>
</gene>
<sequence length="77" mass="8234">MSNSRSCGDLTAKIRLTIDASFPVLAAAVTAGQPVTEPVDRSGCLAPSASAHGRPPSFDREKYRARHTVEKRIGLLK</sequence>
<dbReference type="GeneID" id="301549077"/>
<comment type="caution">
    <text evidence="2">The sequence shown here is derived from an EMBL/GenBank/DDBJ whole genome shotgun (WGS) entry which is preliminary data.</text>
</comment>
<keyword evidence="3" id="KW-1185">Reference proteome</keyword>
<evidence type="ECO:0008006" key="4">
    <source>
        <dbReference type="Google" id="ProtNLM"/>
    </source>
</evidence>
<name>A0ABQ2JHC3_9ACTN</name>
<dbReference type="EMBL" id="BMND01000012">
    <property type="protein sequence ID" value="GGN47511.1"/>
    <property type="molecule type" value="Genomic_DNA"/>
</dbReference>
<reference evidence="3" key="1">
    <citation type="journal article" date="2019" name="Int. J. Syst. Evol. Microbiol.">
        <title>The Global Catalogue of Microorganisms (GCM) 10K type strain sequencing project: providing services to taxonomists for standard genome sequencing and annotation.</title>
        <authorList>
            <consortium name="The Broad Institute Genomics Platform"/>
            <consortium name="The Broad Institute Genome Sequencing Center for Infectious Disease"/>
            <person name="Wu L."/>
            <person name="Ma J."/>
        </authorList>
    </citation>
    <scope>NUCLEOTIDE SEQUENCE [LARGE SCALE GENOMIC DNA]</scope>
    <source>
        <strain evidence="3">CGMCC 4.7323</strain>
    </source>
</reference>
<dbReference type="RefSeq" id="WP_189098785.1">
    <property type="nucleotide sequence ID" value="NZ_BMND01000012.1"/>
</dbReference>
<dbReference type="Proteomes" id="UP000600080">
    <property type="component" value="Unassembled WGS sequence"/>
</dbReference>
<evidence type="ECO:0000313" key="2">
    <source>
        <dbReference type="EMBL" id="GGN47511.1"/>
    </source>
</evidence>
<evidence type="ECO:0000256" key="1">
    <source>
        <dbReference type="SAM" id="MobiDB-lite"/>
    </source>
</evidence>
<proteinExistence type="predicted"/>
<feature type="region of interest" description="Disordered" evidence="1">
    <location>
        <begin position="34"/>
        <end position="64"/>
    </location>
</feature>
<accession>A0ABQ2JHC3</accession>
<protein>
    <recommendedName>
        <fullName evidence="4">Transposase</fullName>
    </recommendedName>
</protein>